<accession>A0A0A9Z2D1</accession>
<feature type="compositionally biased region" description="Polar residues" evidence="2">
    <location>
        <begin position="152"/>
        <end position="163"/>
    </location>
</feature>
<feature type="region of interest" description="Disordered" evidence="2">
    <location>
        <begin position="1246"/>
        <end position="1265"/>
    </location>
</feature>
<feature type="region of interest" description="Disordered" evidence="2">
    <location>
        <begin position="255"/>
        <end position="288"/>
    </location>
</feature>
<reference evidence="3" key="2">
    <citation type="submission" date="2014-07" db="EMBL/GenBank/DDBJ databases">
        <authorList>
            <person name="Hull J."/>
        </authorList>
    </citation>
    <scope>NUCLEOTIDE SEQUENCE</scope>
</reference>
<sequence>MILSRSSPRRYVSTGPRKSQMAIVGAPSKISVLTPDPVEINKFISSVPGKRECNRPRLPVTPPKFPQNMPQQVAGEFLAMTGSCSKKTFSDPFVIETAFFPTFHSFHNEFYNMFEHKPVEVADPKISPTKPSEDNATDHSQQLPSWGELPWKSSSLTPTQENLDNSKRGVTKEIVLPRELKHLDSEERLKVFNHVHRFDESDAKNDAEKKDIGGFPGRDHTTIPTGQFIIHSDRSSFIINKDLYITNRILDKLKKRDKESSTEGEPSHPVVKTSSYENDEKLPAKRPADPISECTLIPAHKSKSDTDFLLPPWTYLGAATDKDVRNKSGHVNPANELGIPFKEISKSYSGGSVLLRNGLQKDPVAPNKLPSNVEFRNPPCERMSPLEFRAFESRKNLYKRMVRNTPCYLVGGLHIQSAIDSNDSPKLPDDSFSKGDSEEINIAPTCLPVQVEGTIPWEFSVHKDEHLDDLEQDHVSDPQKGDLEEWFVPLGKEIDSMLSTMLATKSTCLQDLGPTENQICQELELDKDPTDFKDCVDLIGDSEIVEVAGAQLGNELLQCNGLEDIESAFMKYNRDSGTLGSELIRFKSSSTTSKTPVPPKQSNPNVDIKTETTIKCCRSGDNTDINVIETQRYLDKRLPYPFSTETVLQVYGTNDSLYKATQAVENSKSQLVHLSNANSPNPGMVVPKLQFNHMLSKTHELTNQNANKKKVLKIKIVPNSASQFSSPSNVSPSEPLSVSQVLHAPKNPSSGLTRDASDLKKKSKYPHKTTSKKIRRSESVKQLRSRKKQSTEEIGENITVLGPKDLERMFPTPPKPKPVEKPRNVTINNQAPKTNVNYSALSLVGTAKAITKITLKAKKKNDQWSLVKKKTGPSMSNESEGIHKIPHASAKLDKEPSAQKLVKNNREAGLSSRDQKILKSIISNKVKDSYTAVSQREKVIKENAERTTNDGGVKTNLTAAGQPYRSRDDKIDEKRVADKAVLSEKSANPIVKAKEKLLEDLFKGSENLVSQSTRKENQTNQVTKEFENILAKPSPLDDLLGRVQVPDKSVQETESVVERQLEKPVSPTPLHNRQYLTGKKRDQDINSNSLTEQRTAEQLPKSPIEELEEHFDPKSKNVKPIAPKVIRSSPDITDDPLQDNYSNRPKSAASSVKLISRSNADNFSHSNKPDPTYGNAKSKLNKLSATKVMSHNQQFKLQKQRKQVVGQTVQNLKVSAQQPKKQWKVPPSPMFFPFETPTVKELEHNLDTPEGESLPKSPSSSDPQVYEADFCKLSTESSPGLDVSSQARCKVPLTRVKEFPMINETRTSYIAPKTAISIKPNNDIMLRRTLSLMPAVTKVLGATLSAKSQQALDRWKQGLISTLGEEGYQHFVENQLRQGSNFHSAVGKFLLNDEVCKDDLCMKSMKNVFPHITDIGVIESQVVHPQLAYRGVVDCVAKYKGKPVAVEWKRSDKSKPTIKHTYDAPLQLSAYIGALNFDNHYKLQVEGGIVVVAYSDGSPATVFEIPLEECQRYWSKWLKRLYQFYSQV</sequence>
<dbReference type="EMBL" id="GBHO01006101">
    <property type="protein sequence ID" value="JAG37503.1"/>
    <property type="molecule type" value="Transcribed_RNA"/>
</dbReference>
<feature type="compositionally biased region" description="Basic residues" evidence="2">
    <location>
        <begin position="761"/>
        <end position="775"/>
    </location>
</feature>
<keyword evidence="1" id="KW-0496">Mitochondrion</keyword>
<dbReference type="EC" id="3.1.-.-" evidence="1"/>
<feature type="region of interest" description="Disordered" evidence="2">
    <location>
        <begin position="722"/>
        <end position="825"/>
    </location>
</feature>
<evidence type="ECO:0000256" key="2">
    <source>
        <dbReference type="SAM" id="MobiDB-lite"/>
    </source>
</evidence>
<keyword evidence="1" id="KW-0378">Hydrolase</keyword>
<comment type="subcellular location">
    <subcellularLocation>
        <location evidence="1">Mitochondrion</location>
    </subcellularLocation>
</comment>
<evidence type="ECO:0000256" key="1">
    <source>
        <dbReference type="HAMAP-Rule" id="MF_03030"/>
    </source>
</evidence>
<dbReference type="GO" id="GO:0008297">
    <property type="term" value="F:single-stranded DNA exodeoxyribonuclease activity"/>
    <property type="evidence" value="ECO:0007669"/>
    <property type="project" value="UniProtKB-UniRule"/>
</dbReference>
<reference evidence="3" key="1">
    <citation type="journal article" date="2014" name="PLoS ONE">
        <title>Transcriptome-Based Identification of ABC Transporters in the Western Tarnished Plant Bug Lygus hesperus.</title>
        <authorList>
            <person name="Hull J.J."/>
            <person name="Chaney K."/>
            <person name="Geib S.M."/>
            <person name="Fabrick J.A."/>
            <person name="Brent C.S."/>
            <person name="Walsh D."/>
            <person name="Lavine L.C."/>
        </authorList>
    </citation>
    <scope>NUCLEOTIDE SEQUENCE</scope>
</reference>
<feature type="compositionally biased region" description="Basic and acidic residues" evidence="2">
    <location>
        <begin position="278"/>
        <end position="288"/>
    </location>
</feature>
<feature type="compositionally biased region" description="Low complexity" evidence="2">
    <location>
        <begin position="722"/>
        <end position="739"/>
    </location>
</feature>
<feature type="region of interest" description="Disordered" evidence="2">
    <location>
        <begin position="123"/>
        <end position="170"/>
    </location>
</feature>
<feature type="region of interest" description="Disordered" evidence="2">
    <location>
        <begin position="1049"/>
        <end position="1152"/>
    </location>
</feature>
<protein>
    <recommendedName>
        <fullName evidence="1">Mitochondrial genome maintenance exonuclease 1</fullName>
        <ecNumber evidence="1">3.1.-.-</ecNumber>
    </recommendedName>
</protein>
<feature type="active site" evidence="1">
    <location>
        <position position="1434"/>
    </location>
</feature>
<dbReference type="PANTHER" id="PTHR31340:SF3">
    <property type="entry name" value="MITOCHONDRIAL GENOME MAINTENANCE EXONUCLEASE 1"/>
    <property type="match status" value="1"/>
</dbReference>
<feature type="active site" evidence="1">
    <location>
        <position position="1447"/>
    </location>
</feature>
<feature type="active site" evidence="1">
    <location>
        <position position="1449"/>
    </location>
</feature>
<proteinExistence type="inferred from homology"/>
<organism evidence="3">
    <name type="scientific">Lygus hesperus</name>
    <name type="common">Western plant bug</name>
    <dbReference type="NCBI Taxonomy" id="30085"/>
    <lineage>
        <taxon>Eukaryota</taxon>
        <taxon>Metazoa</taxon>
        <taxon>Ecdysozoa</taxon>
        <taxon>Arthropoda</taxon>
        <taxon>Hexapoda</taxon>
        <taxon>Insecta</taxon>
        <taxon>Pterygota</taxon>
        <taxon>Neoptera</taxon>
        <taxon>Paraneoptera</taxon>
        <taxon>Hemiptera</taxon>
        <taxon>Heteroptera</taxon>
        <taxon>Panheteroptera</taxon>
        <taxon>Cimicomorpha</taxon>
        <taxon>Miridae</taxon>
        <taxon>Mirini</taxon>
        <taxon>Lygus</taxon>
    </lineage>
</organism>
<dbReference type="GO" id="GO:0043504">
    <property type="term" value="P:mitochondrial DNA repair"/>
    <property type="evidence" value="ECO:0007669"/>
    <property type="project" value="UniProtKB-UniRule"/>
</dbReference>
<feature type="region of interest" description="Disordered" evidence="2">
    <location>
        <begin position="1158"/>
        <end position="1177"/>
    </location>
</feature>
<name>A0A0A9Z2D1_LYGHE</name>
<evidence type="ECO:0000313" key="3">
    <source>
        <dbReference type="EMBL" id="JAG37503.1"/>
    </source>
</evidence>
<dbReference type="GO" id="GO:0005739">
    <property type="term" value="C:mitochondrion"/>
    <property type="evidence" value="ECO:0007669"/>
    <property type="project" value="UniProtKB-SubCell"/>
</dbReference>
<comment type="function">
    <text evidence="1">Metal-dependent single-stranded DNA (ssDNA) exonuclease involved in mitochondrial genome maintenance.</text>
</comment>
<gene>
    <name evidence="3" type="ORF">CM83_56932</name>
</gene>
<feature type="compositionally biased region" description="Polar residues" evidence="2">
    <location>
        <begin position="1139"/>
        <end position="1150"/>
    </location>
</feature>
<keyword evidence="1" id="KW-0269">Exonuclease</keyword>
<dbReference type="GO" id="GO:0006264">
    <property type="term" value="P:mitochondrial DNA replication"/>
    <property type="evidence" value="ECO:0007669"/>
    <property type="project" value="TreeGrafter"/>
</dbReference>
<comment type="similarity">
    <text evidence="1">Belongs to the MGME1 family.</text>
</comment>
<keyword evidence="1" id="KW-0540">Nuclease</keyword>
<dbReference type="HAMAP" id="MF_03030">
    <property type="entry name" value="MGME1"/>
    <property type="match status" value="1"/>
</dbReference>
<dbReference type="PANTHER" id="PTHR31340">
    <property type="entry name" value="MITOCHONDRIAL GENOME MAINTENANCE EXONUCLEASE 1"/>
    <property type="match status" value="1"/>
</dbReference>